<feature type="domain" description="Threonine/serine exporter-like N-terminal" evidence="3">
    <location>
        <begin position="36"/>
        <end position="270"/>
    </location>
</feature>
<feature type="non-terminal residue" evidence="4">
    <location>
        <position position="388"/>
    </location>
</feature>
<keyword evidence="2" id="KW-0472">Membrane</keyword>
<protein>
    <recommendedName>
        <fullName evidence="3">Threonine/serine exporter-like N-terminal domain-containing protein</fullName>
    </recommendedName>
</protein>
<feature type="transmembrane region" description="Helical" evidence="2">
    <location>
        <begin position="162"/>
        <end position="181"/>
    </location>
</feature>
<feature type="transmembrane region" description="Helical" evidence="2">
    <location>
        <begin position="310"/>
        <end position="327"/>
    </location>
</feature>
<feature type="transmembrane region" description="Helical" evidence="2">
    <location>
        <begin position="136"/>
        <end position="156"/>
    </location>
</feature>
<evidence type="ECO:0000256" key="1">
    <source>
        <dbReference type="ARBA" id="ARBA00034125"/>
    </source>
</evidence>
<organism evidence="4 5">
    <name type="scientific">Mycolicibacterium insubricum</name>
    <dbReference type="NCBI Taxonomy" id="444597"/>
    <lineage>
        <taxon>Bacteria</taxon>
        <taxon>Bacillati</taxon>
        <taxon>Actinomycetota</taxon>
        <taxon>Actinomycetes</taxon>
        <taxon>Mycobacteriales</taxon>
        <taxon>Mycobacteriaceae</taxon>
        <taxon>Mycolicibacterium</taxon>
    </lineage>
</organism>
<dbReference type="PANTHER" id="PTHR31082:SF4">
    <property type="entry name" value="PHEROMONE-REGULATED MEMBRANE PROTEIN 10"/>
    <property type="match status" value="1"/>
</dbReference>
<evidence type="ECO:0000259" key="3">
    <source>
        <dbReference type="Pfam" id="PF06738"/>
    </source>
</evidence>
<evidence type="ECO:0000313" key="5">
    <source>
        <dbReference type="Proteomes" id="UP000192801"/>
    </source>
</evidence>
<feature type="transmembrane region" description="Helical" evidence="2">
    <location>
        <begin position="250"/>
        <end position="274"/>
    </location>
</feature>
<dbReference type="Pfam" id="PF06738">
    <property type="entry name" value="ThrE"/>
    <property type="match status" value="1"/>
</dbReference>
<keyword evidence="5" id="KW-1185">Reference proteome</keyword>
<feature type="transmembrane region" description="Helical" evidence="2">
    <location>
        <begin position="218"/>
        <end position="238"/>
    </location>
</feature>
<dbReference type="PANTHER" id="PTHR31082">
    <property type="entry name" value="PHEROMONE-REGULATED MEMBRANE PROTEIN 10"/>
    <property type="match status" value="1"/>
</dbReference>
<feature type="transmembrane region" description="Helical" evidence="2">
    <location>
        <begin position="286"/>
        <end position="303"/>
    </location>
</feature>
<feature type="transmembrane region" description="Helical" evidence="2">
    <location>
        <begin position="188"/>
        <end position="206"/>
    </location>
</feature>
<gene>
    <name evidence="4" type="ORF">BST26_21625</name>
</gene>
<keyword evidence="2" id="KW-0812">Transmembrane</keyword>
<keyword evidence="2" id="KW-1133">Transmembrane helix</keyword>
<name>A0A1X0CHH1_9MYCO</name>
<evidence type="ECO:0000256" key="2">
    <source>
        <dbReference type="SAM" id="Phobius"/>
    </source>
</evidence>
<dbReference type="InterPro" id="IPR051361">
    <property type="entry name" value="ThrE/Ser_Exporter"/>
</dbReference>
<comment type="similarity">
    <text evidence="1">Belongs to the ThrE exporter (TC 2.A.79) family.</text>
</comment>
<dbReference type="AlphaFoldDB" id="A0A1X0CHH1"/>
<feature type="transmembrane region" description="Helical" evidence="2">
    <location>
        <begin position="359"/>
        <end position="378"/>
    </location>
</feature>
<accession>A0A1X0CHH1</accession>
<evidence type="ECO:0000313" key="4">
    <source>
        <dbReference type="EMBL" id="ORA59611.1"/>
    </source>
</evidence>
<reference evidence="4 5" key="1">
    <citation type="submission" date="2016-12" db="EMBL/GenBank/DDBJ databases">
        <title>The new phylogeny of genus Mycobacterium.</title>
        <authorList>
            <person name="Tortoli E."/>
            <person name="Trovato A."/>
            <person name="Cirillo D.M."/>
        </authorList>
    </citation>
    <scope>NUCLEOTIDE SEQUENCE [LARGE SCALE GENOMIC DNA]</scope>
    <source>
        <strain evidence="4 5">DSM 45130</strain>
    </source>
</reference>
<feature type="transmembrane region" description="Helical" evidence="2">
    <location>
        <begin position="333"/>
        <end position="352"/>
    </location>
</feature>
<dbReference type="GO" id="GO:0022857">
    <property type="term" value="F:transmembrane transporter activity"/>
    <property type="evidence" value="ECO:0007669"/>
    <property type="project" value="InterPro"/>
</dbReference>
<comment type="caution">
    <text evidence="4">The sequence shown here is derived from an EMBL/GenBank/DDBJ whole genome shotgun (WGS) entry which is preliminary data.</text>
</comment>
<dbReference type="InterPro" id="IPR010619">
    <property type="entry name" value="ThrE-like_N"/>
</dbReference>
<dbReference type="Proteomes" id="UP000192801">
    <property type="component" value="Unassembled WGS sequence"/>
</dbReference>
<dbReference type="STRING" id="444597.BST26_21625"/>
<proteinExistence type="inferred from homology"/>
<dbReference type="OrthoDB" id="235893at2"/>
<dbReference type="EMBL" id="MVHS01000126">
    <property type="protein sequence ID" value="ORA59611.1"/>
    <property type="molecule type" value="Genomic_DNA"/>
</dbReference>
<sequence>MPLSRLRRLWHAVREETPPSVVAPGHCTDAEVAALLAALGVAMVEVVQPTQLVTERLHAVAARYTTSRVRIATLPTLLVIQVGADHNQMEITTRSTTQLDHAGRVDTIARLAAAGAIRPADAITELTHIRHLPHRFNAFVTVLGYAITTLGFGMIIDPTWASLWWHAALGLVVGTILAAGAAFPSLSAIVPTLAATTVTVLASWFIADAANDDLMRVIGPSLVALLPGLWLTVGAMELAGGSIIAGASRLMYGGVQLLLLVFGVTIGIAIAGMPPPQQKSAQLGPWSFYAAVLVIAIGLYFYLSAPRGSLLWLTAAIGIALIAQRVGADYLGASHSGAIGAALVVPFALLAAQIRTAPPMMVMVLAAFWSLAPGVLGFESLSERVTGG</sequence>
<dbReference type="RefSeq" id="WP_083034018.1">
    <property type="nucleotide sequence ID" value="NZ_MVHS01000126.1"/>
</dbReference>